<sequence>MYLDVARHWNDSSNWTFVWLMMDVGVLTTPNSQESGFLLEDSVFGKLLSGDEDETLFYNMTNLYPERPETVNCV</sequence>
<accession>A0AAV4MX43</accession>
<reference evidence="1 2" key="1">
    <citation type="submission" date="2021-06" db="EMBL/GenBank/DDBJ databases">
        <title>Caerostris darwini draft genome.</title>
        <authorList>
            <person name="Kono N."/>
            <person name="Arakawa K."/>
        </authorList>
    </citation>
    <scope>NUCLEOTIDE SEQUENCE [LARGE SCALE GENOMIC DNA]</scope>
</reference>
<proteinExistence type="predicted"/>
<name>A0AAV4MX43_9ARAC</name>
<gene>
    <name evidence="1" type="ORF">CDAR_6221</name>
</gene>
<organism evidence="1 2">
    <name type="scientific">Caerostris darwini</name>
    <dbReference type="NCBI Taxonomy" id="1538125"/>
    <lineage>
        <taxon>Eukaryota</taxon>
        <taxon>Metazoa</taxon>
        <taxon>Ecdysozoa</taxon>
        <taxon>Arthropoda</taxon>
        <taxon>Chelicerata</taxon>
        <taxon>Arachnida</taxon>
        <taxon>Araneae</taxon>
        <taxon>Araneomorphae</taxon>
        <taxon>Entelegynae</taxon>
        <taxon>Araneoidea</taxon>
        <taxon>Araneidae</taxon>
        <taxon>Caerostris</taxon>
    </lineage>
</organism>
<evidence type="ECO:0000313" key="1">
    <source>
        <dbReference type="EMBL" id="GIX77087.1"/>
    </source>
</evidence>
<dbReference type="AlphaFoldDB" id="A0AAV4MX43"/>
<dbReference type="EMBL" id="BPLQ01000985">
    <property type="protein sequence ID" value="GIX77087.1"/>
    <property type="molecule type" value="Genomic_DNA"/>
</dbReference>
<keyword evidence="2" id="KW-1185">Reference proteome</keyword>
<protein>
    <submittedName>
        <fullName evidence="1">Uncharacterized protein</fullName>
    </submittedName>
</protein>
<comment type="caution">
    <text evidence="1">The sequence shown here is derived from an EMBL/GenBank/DDBJ whole genome shotgun (WGS) entry which is preliminary data.</text>
</comment>
<evidence type="ECO:0000313" key="2">
    <source>
        <dbReference type="Proteomes" id="UP001054837"/>
    </source>
</evidence>
<dbReference type="Proteomes" id="UP001054837">
    <property type="component" value="Unassembled WGS sequence"/>
</dbReference>